<feature type="region of interest" description="Disordered" evidence="1">
    <location>
        <begin position="98"/>
        <end position="122"/>
    </location>
</feature>
<feature type="compositionally biased region" description="Polar residues" evidence="1">
    <location>
        <begin position="98"/>
        <end position="113"/>
    </location>
</feature>
<feature type="non-terminal residue" evidence="2">
    <location>
        <position position="1"/>
    </location>
</feature>
<gene>
    <name evidence="2" type="ORF">GCK32_016169</name>
</gene>
<dbReference type="EMBL" id="WIXE01023167">
    <property type="protein sequence ID" value="KAK5966730.1"/>
    <property type="molecule type" value="Genomic_DNA"/>
</dbReference>
<name>A0AAN8FCR5_TRICO</name>
<dbReference type="AlphaFoldDB" id="A0AAN8FCR5"/>
<dbReference type="Proteomes" id="UP001331761">
    <property type="component" value="Unassembled WGS sequence"/>
</dbReference>
<accession>A0AAN8FCR5</accession>
<reference evidence="2 3" key="1">
    <citation type="submission" date="2019-10" db="EMBL/GenBank/DDBJ databases">
        <title>Assembly and Annotation for the nematode Trichostrongylus colubriformis.</title>
        <authorList>
            <person name="Martin J."/>
        </authorList>
    </citation>
    <scope>NUCLEOTIDE SEQUENCE [LARGE SCALE GENOMIC DNA]</scope>
    <source>
        <strain evidence="2">G859</strain>
        <tissue evidence="2">Whole worm</tissue>
    </source>
</reference>
<organism evidence="2 3">
    <name type="scientific">Trichostrongylus colubriformis</name>
    <name type="common">Black scour worm</name>
    <dbReference type="NCBI Taxonomy" id="6319"/>
    <lineage>
        <taxon>Eukaryota</taxon>
        <taxon>Metazoa</taxon>
        <taxon>Ecdysozoa</taxon>
        <taxon>Nematoda</taxon>
        <taxon>Chromadorea</taxon>
        <taxon>Rhabditida</taxon>
        <taxon>Rhabditina</taxon>
        <taxon>Rhabditomorpha</taxon>
        <taxon>Strongyloidea</taxon>
        <taxon>Trichostrongylidae</taxon>
        <taxon>Trichostrongylus</taxon>
    </lineage>
</organism>
<keyword evidence="3" id="KW-1185">Reference proteome</keyword>
<proteinExistence type="predicted"/>
<comment type="caution">
    <text evidence="2">The sequence shown here is derived from an EMBL/GenBank/DDBJ whole genome shotgun (WGS) entry which is preliminary data.</text>
</comment>
<evidence type="ECO:0000313" key="2">
    <source>
        <dbReference type="EMBL" id="KAK5966730.1"/>
    </source>
</evidence>
<protein>
    <submittedName>
        <fullName evidence="2">Uncharacterized protein</fullName>
    </submittedName>
</protein>
<evidence type="ECO:0000256" key="1">
    <source>
        <dbReference type="SAM" id="MobiDB-lite"/>
    </source>
</evidence>
<evidence type="ECO:0000313" key="3">
    <source>
        <dbReference type="Proteomes" id="UP001331761"/>
    </source>
</evidence>
<sequence>VRISRKKAAIDQKMFFRKREEIAPKRRFVRSIMNKESYHLLSEKGDSIVTRLSHHLRKTAALLKGEESLPLRGWRSLAKELIYHRDRNEKQNRLSTMLTSGSNVHPSPQNNPSQHHDPTPIEDKSLKKLNAFLAQGVKLVAAATGHVVGNKTIRLLSPRIGNTKHAIHENRIESETPQMSKDDVEKTIGKKERQKIEVIEMMEKTYSDDQVNFKVRLG</sequence>